<dbReference type="InterPro" id="IPR034164">
    <property type="entry name" value="Pepsin-like_dom"/>
</dbReference>
<evidence type="ECO:0000313" key="7">
    <source>
        <dbReference type="EMBL" id="EIW52038.1"/>
    </source>
</evidence>
<feature type="signal peptide" evidence="5">
    <location>
        <begin position="1"/>
        <end position="26"/>
    </location>
</feature>
<sequence>MLAGLRLVSAALAALALSFAIAPGTAVHIRNNASPVTVPFARRVNATGIAKLLEVDRARAKSFKTGTRAAATPFQQNAAADVPVTNQAVDYVMTVTVGNPGKNFSLLIDTGSSNTWAGSRPTENPFVPLLGSASLPMNLVAVEYGSGSVMGIEVTDTLTFPSGLVIQKQSMGAALVSTGFTAVDGIIGFGPVGLTCGTLILGSSCIPTVTDNAFSEGSIPERMVGFSFAPTSTLDNTNGELTIGGVDDSKFTGPLNFVPITSTAPASQFVGIDQSITFGSPTGQTILPMTAGITDTGTTLLLIASDAFATYQSLTGGVLDPATGLLTITPDQFANLQSVFFNIGENSFEFTPNAQIWPRALNTAIGGTPGNIYLVINDVGTPTGSGLDFIDGMTFLERFYYVFDSGNNRVGLAETQLTRAEIN</sequence>
<dbReference type="CDD" id="cd05471">
    <property type="entry name" value="pepsin_like"/>
    <property type="match status" value="1"/>
</dbReference>
<dbReference type="GO" id="GO:0006508">
    <property type="term" value="P:proteolysis"/>
    <property type="evidence" value="ECO:0007669"/>
    <property type="project" value="UniProtKB-KW"/>
</dbReference>
<dbReference type="RefSeq" id="XP_008045139.1">
    <property type="nucleotide sequence ID" value="XM_008046948.1"/>
</dbReference>
<keyword evidence="4 7" id="KW-0645">Protease</keyword>
<dbReference type="MEROPS" id="A01.019"/>
<dbReference type="InterPro" id="IPR033121">
    <property type="entry name" value="PEPTIDASE_A1"/>
</dbReference>
<dbReference type="GeneID" id="19417287"/>
<evidence type="ECO:0000313" key="8">
    <source>
        <dbReference type="Proteomes" id="UP000054317"/>
    </source>
</evidence>
<dbReference type="OrthoDB" id="660550at2759"/>
<dbReference type="InterPro" id="IPR001461">
    <property type="entry name" value="Aspartic_peptidase_A1"/>
</dbReference>
<organism evidence="7 8">
    <name type="scientific">Trametes versicolor (strain FP-101664)</name>
    <name type="common">White-rot fungus</name>
    <name type="synonym">Coriolus versicolor</name>
    <dbReference type="NCBI Taxonomy" id="717944"/>
    <lineage>
        <taxon>Eukaryota</taxon>
        <taxon>Fungi</taxon>
        <taxon>Dikarya</taxon>
        <taxon>Basidiomycota</taxon>
        <taxon>Agaricomycotina</taxon>
        <taxon>Agaricomycetes</taxon>
        <taxon>Polyporales</taxon>
        <taxon>Polyporaceae</taxon>
        <taxon>Trametes</taxon>
    </lineage>
</organism>
<keyword evidence="4" id="KW-0378">Hydrolase</keyword>
<evidence type="ECO:0000256" key="3">
    <source>
        <dbReference type="PIRSR" id="PIRSR601461-1"/>
    </source>
</evidence>
<protein>
    <submittedName>
        <fullName evidence="7">Family A1 protease</fullName>
    </submittedName>
</protein>
<dbReference type="PROSITE" id="PS00141">
    <property type="entry name" value="ASP_PROTEASE"/>
    <property type="match status" value="1"/>
</dbReference>
<evidence type="ECO:0000256" key="1">
    <source>
        <dbReference type="ARBA" id="ARBA00007447"/>
    </source>
</evidence>
<keyword evidence="5" id="KW-0732">Signal</keyword>
<dbReference type="GO" id="GO:0004190">
    <property type="term" value="F:aspartic-type endopeptidase activity"/>
    <property type="evidence" value="ECO:0007669"/>
    <property type="project" value="UniProtKB-KW"/>
</dbReference>
<evidence type="ECO:0000256" key="2">
    <source>
        <dbReference type="ARBA" id="ARBA00022750"/>
    </source>
</evidence>
<dbReference type="InterPro" id="IPR001969">
    <property type="entry name" value="Aspartic_peptidase_AS"/>
</dbReference>
<dbReference type="PANTHER" id="PTHR47966">
    <property type="entry name" value="BETA-SITE APP-CLEAVING ENZYME, ISOFORM A-RELATED"/>
    <property type="match status" value="1"/>
</dbReference>
<accession>R7S7K7</accession>
<dbReference type="EMBL" id="JH711797">
    <property type="protein sequence ID" value="EIW52038.1"/>
    <property type="molecule type" value="Genomic_DNA"/>
</dbReference>
<name>R7S7K7_TRAVS</name>
<feature type="domain" description="Peptidase A1" evidence="6">
    <location>
        <begin position="91"/>
        <end position="413"/>
    </location>
</feature>
<dbReference type="SUPFAM" id="SSF50630">
    <property type="entry name" value="Acid proteases"/>
    <property type="match status" value="1"/>
</dbReference>
<proteinExistence type="inferred from homology"/>
<feature type="chain" id="PRO_5004443850" evidence="5">
    <location>
        <begin position="27"/>
        <end position="423"/>
    </location>
</feature>
<dbReference type="KEGG" id="tvs:TRAVEDRAFT_54018"/>
<dbReference type="Pfam" id="PF00026">
    <property type="entry name" value="Asp"/>
    <property type="match status" value="1"/>
</dbReference>
<dbReference type="PANTHER" id="PTHR47966:SF51">
    <property type="entry name" value="BETA-SITE APP-CLEAVING ENZYME, ISOFORM A-RELATED"/>
    <property type="match status" value="1"/>
</dbReference>
<comment type="similarity">
    <text evidence="1 4">Belongs to the peptidase A1 family.</text>
</comment>
<evidence type="ECO:0000256" key="5">
    <source>
        <dbReference type="SAM" id="SignalP"/>
    </source>
</evidence>
<dbReference type="OMA" id="YYVFDSG"/>
<feature type="active site" evidence="3">
    <location>
        <position position="109"/>
    </location>
</feature>
<feature type="active site" evidence="3">
    <location>
        <position position="295"/>
    </location>
</feature>
<gene>
    <name evidence="7" type="ORF">TRAVEDRAFT_54018</name>
</gene>
<reference evidence="8" key="1">
    <citation type="journal article" date="2012" name="Science">
        <title>The Paleozoic origin of enzymatic lignin decomposition reconstructed from 31 fungal genomes.</title>
        <authorList>
            <person name="Floudas D."/>
            <person name="Binder M."/>
            <person name="Riley R."/>
            <person name="Barry K."/>
            <person name="Blanchette R.A."/>
            <person name="Henrissat B."/>
            <person name="Martinez A.T."/>
            <person name="Otillar R."/>
            <person name="Spatafora J.W."/>
            <person name="Yadav J.S."/>
            <person name="Aerts A."/>
            <person name="Benoit I."/>
            <person name="Boyd A."/>
            <person name="Carlson A."/>
            <person name="Copeland A."/>
            <person name="Coutinho P.M."/>
            <person name="de Vries R.P."/>
            <person name="Ferreira P."/>
            <person name="Findley K."/>
            <person name="Foster B."/>
            <person name="Gaskell J."/>
            <person name="Glotzer D."/>
            <person name="Gorecki P."/>
            <person name="Heitman J."/>
            <person name="Hesse C."/>
            <person name="Hori C."/>
            <person name="Igarashi K."/>
            <person name="Jurgens J.A."/>
            <person name="Kallen N."/>
            <person name="Kersten P."/>
            <person name="Kohler A."/>
            <person name="Kuees U."/>
            <person name="Kumar T.K.A."/>
            <person name="Kuo A."/>
            <person name="LaButti K."/>
            <person name="Larrondo L.F."/>
            <person name="Lindquist E."/>
            <person name="Ling A."/>
            <person name="Lombard V."/>
            <person name="Lucas S."/>
            <person name="Lundell T."/>
            <person name="Martin R."/>
            <person name="McLaughlin D.J."/>
            <person name="Morgenstern I."/>
            <person name="Morin E."/>
            <person name="Murat C."/>
            <person name="Nagy L.G."/>
            <person name="Nolan M."/>
            <person name="Ohm R.A."/>
            <person name="Patyshakuliyeva A."/>
            <person name="Rokas A."/>
            <person name="Ruiz-Duenas F.J."/>
            <person name="Sabat G."/>
            <person name="Salamov A."/>
            <person name="Samejima M."/>
            <person name="Schmutz J."/>
            <person name="Slot J.C."/>
            <person name="St John F."/>
            <person name="Stenlid J."/>
            <person name="Sun H."/>
            <person name="Sun S."/>
            <person name="Syed K."/>
            <person name="Tsang A."/>
            <person name="Wiebenga A."/>
            <person name="Young D."/>
            <person name="Pisabarro A."/>
            <person name="Eastwood D.C."/>
            <person name="Martin F."/>
            <person name="Cullen D."/>
            <person name="Grigoriev I.V."/>
            <person name="Hibbett D.S."/>
        </authorList>
    </citation>
    <scope>NUCLEOTIDE SEQUENCE [LARGE SCALE GENOMIC DNA]</scope>
    <source>
        <strain evidence="8">FP-101664</strain>
    </source>
</reference>
<dbReference type="Proteomes" id="UP000054317">
    <property type="component" value="Unassembled WGS sequence"/>
</dbReference>
<dbReference type="AlphaFoldDB" id="R7S7K7"/>
<keyword evidence="8" id="KW-1185">Reference proteome</keyword>
<dbReference type="PROSITE" id="PS51767">
    <property type="entry name" value="PEPTIDASE_A1"/>
    <property type="match status" value="1"/>
</dbReference>
<dbReference type="PRINTS" id="PR00792">
    <property type="entry name" value="PEPSIN"/>
</dbReference>
<dbReference type="Gene3D" id="2.40.70.10">
    <property type="entry name" value="Acid Proteases"/>
    <property type="match status" value="2"/>
</dbReference>
<evidence type="ECO:0000256" key="4">
    <source>
        <dbReference type="RuleBase" id="RU000454"/>
    </source>
</evidence>
<keyword evidence="2 4" id="KW-0064">Aspartyl protease</keyword>
<evidence type="ECO:0000259" key="6">
    <source>
        <dbReference type="PROSITE" id="PS51767"/>
    </source>
</evidence>
<dbReference type="InterPro" id="IPR021109">
    <property type="entry name" value="Peptidase_aspartic_dom_sf"/>
</dbReference>